<protein>
    <recommendedName>
        <fullName evidence="3">3-oxopimeloyl-[acyl-carrier-protein] synthase</fullName>
        <shortName evidence="3">3-oxopimeloyl-[ACP] synthase</shortName>
        <ecNumber evidence="3">2.3.1.-</ecNumber>
    </recommendedName>
</protein>
<feature type="active site" evidence="3">
    <location>
        <position position="286"/>
    </location>
</feature>
<evidence type="ECO:0000256" key="1">
    <source>
        <dbReference type="ARBA" id="ARBA00022679"/>
    </source>
</evidence>
<dbReference type="EMBL" id="PIQN01000007">
    <property type="protein sequence ID" value="PKA43602.1"/>
    <property type="molecule type" value="Genomic_DNA"/>
</dbReference>
<feature type="active site" evidence="3">
    <location>
        <position position="116"/>
    </location>
</feature>
<evidence type="ECO:0000256" key="3">
    <source>
        <dbReference type="HAMAP-Rule" id="MF_02249"/>
    </source>
</evidence>
<dbReference type="EC" id="2.3.1.-" evidence="3"/>
<keyword evidence="2 3" id="KW-0012">Acyltransferase</keyword>
<dbReference type="GO" id="GO:0044550">
    <property type="term" value="P:secondary metabolite biosynthetic process"/>
    <property type="evidence" value="ECO:0007669"/>
    <property type="project" value="TreeGrafter"/>
</dbReference>
<evidence type="ECO:0000313" key="7">
    <source>
        <dbReference type="Proteomes" id="UP000232164"/>
    </source>
</evidence>
<dbReference type="CDD" id="cd00830">
    <property type="entry name" value="KAS_III"/>
    <property type="match status" value="1"/>
</dbReference>
<sequence length="329" mass="34016">MSIVRSSRLAGFGHSVPGRRVDNSEIETALDLESGWIERRTGILSRYWAEEGDTLSALAANAGAMALSDAGVDRAEIALTLLATSTPDHLLPPSAPLLAHHLGLTNSGAIDLAGACSGFLYALTLADGFVRTQGRPVLVVAANILSRRINPAERASSVLFADAAGAVVLSPSTGSGTGLLGVDLIADGSGYDLISIAAGGSSRPFAPGMRAEDFLMTMRDGREVFSRAVEMMTATSMRALDQSRVAVEDLSRFVPHQANTRIFSAVCEKLGIPAKKAVSTIGDYGNSSAATIPLSLSITNEERRFASGETVLLAAAGAGLTGGAVVLGF</sequence>
<dbReference type="InterPro" id="IPR013751">
    <property type="entry name" value="ACP_syn_III_N"/>
</dbReference>
<dbReference type="GO" id="GO:0006633">
    <property type="term" value="P:fatty acid biosynthetic process"/>
    <property type="evidence" value="ECO:0007669"/>
    <property type="project" value="InterPro"/>
</dbReference>
<dbReference type="Pfam" id="PF08541">
    <property type="entry name" value="ACP_syn_III_C"/>
    <property type="match status" value="1"/>
</dbReference>
<proteinExistence type="inferred from homology"/>
<dbReference type="PANTHER" id="PTHR34069">
    <property type="entry name" value="3-OXOACYL-[ACYL-CARRIER-PROTEIN] SYNTHASE 3"/>
    <property type="match status" value="1"/>
</dbReference>
<dbReference type="UniPathway" id="UPA00078"/>
<feature type="domain" description="Beta-ketoacyl-[acyl-carrier-protein] synthase III C-terminal" evidence="4">
    <location>
        <begin position="240"/>
        <end position="327"/>
    </location>
</feature>
<dbReference type="InterPro" id="IPR046403">
    <property type="entry name" value="BioZ"/>
</dbReference>
<feature type="region of interest" description="ACP-binding" evidence="3">
    <location>
        <begin position="257"/>
        <end position="261"/>
    </location>
</feature>
<keyword evidence="1 3" id="KW-0808">Transferase</keyword>
<evidence type="ECO:0000259" key="5">
    <source>
        <dbReference type="Pfam" id="PF08545"/>
    </source>
</evidence>
<organism evidence="6 7">
    <name type="scientific">Rhizobium sullae</name>
    <name type="common">Rhizobium hedysari</name>
    <dbReference type="NCBI Taxonomy" id="50338"/>
    <lineage>
        <taxon>Bacteria</taxon>
        <taxon>Pseudomonadati</taxon>
        <taxon>Pseudomonadota</taxon>
        <taxon>Alphaproteobacteria</taxon>
        <taxon>Hyphomicrobiales</taxon>
        <taxon>Rhizobiaceae</taxon>
        <taxon>Rhizobium/Agrobacterium group</taxon>
        <taxon>Rhizobium</taxon>
    </lineage>
</organism>
<dbReference type="Pfam" id="PF08545">
    <property type="entry name" value="ACP_syn_III"/>
    <property type="match status" value="1"/>
</dbReference>
<comment type="similarity">
    <text evidence="3">Belongs to the thiolase-like superfamily. BioZ family.</text>
</comment>
<comment type="pathway">
    <text evidence="3">Cofactor biosynthesis; biotin biosynthesis.</text>
</comment>
<dbReference type="PANTHER" id="PTHR34069:SF2">
    <property type="entry name" value="BETA-KETOACYL-[ACYL-CARRIER-PROTEIN] SYNTHASE III"/>
    <property type="match status" value="1"/>
</dbReference>
<dbReference type="AlphaFoldDB" id="A0A2N0DBY8"/>
<dbReference type="RefSeq" id="WP_100771106.1">
    <property type="nucleotide sequence ID" value="NZ_PIQN01000007.1"/>
</dbReference>
<keyword evidence="3" id="KW-0093">Biotin biosynthesis</keyword>
<dbReference type="InterPro" id="IPR016039">
    <property type="entry name" value="Thiolase-like"/>
</dbReference>
<gene>
    <name evidence="3" type="primary">bioZ</name>
    <name evidence="6" type="ORF">CWR43_11695</name>
</gene>
<evidence type="ECO:0000256" key="2">
    <source>
        <dbReference type="ARBA" id="ARBA00023315"/>
    </source>
</evidence>
<dbReference type="SUPFAM" id="SSF53901">
    <property type="entry name" value="Thiolase-like"/>
    <property type="match status" value="1"/>
</dbReference>
<evidence type="ECO:0000313" key="6">
    <source>
        <dbReference type="EMBL" id="PKA43602.1"/>
    </source>
</evidence>
<dbReference type="NCBIfam" id="NF006829">
    <property type="entry name" value="PRK09352.1"/>
    <property type="match status" value="1"/>
</dbReference>
<dbReference type="GO" id="GO:0004315">
    <property type="term" value="F:3-oxoacyl-[acyl-carrier-protein] synthase activity"/>
    <property type="evidence" value="ECO:0007669"/>
    <property type="project" value="InterPro"/>
</dbReference>
<reference evidence="6 7" key="1">
    <citation type="submission" date="2017-11" db="EMBL/GenBank/DDBJ databases">
        <authorList>
            <person name="Han C.G."/>
        </authorList>
    </citation>
    <scope>NUCLEOTIDE SEQUENCE [LARGE SCALE GENOMIC DNA]</scope>
    <source>
        <strain evidence="6 7">HCNT1</strain>
    </source>
</reference>
<comment type="catalytic activity">
    <reaction evidence="3">
        <text>glutaryl-CoA + malonyl-[ACP] + H(+) = 3-oxo-6-carboxyhexanoyl-[ACP] + CO2 + CoA</text>
        <dbReference type="Rhea" id="RHEA:67904"/>
        <dbReference type="Rhea" id="RHEA-COMP:9623"/>
        <dbReference type="Rhea" id="RHEA-COMP:17387"/>
        <dbReference type="ChEBI" id="CHEBI:15378"/>
        <dbReference type="ChEBI" id="CHEBI:16526"/>
        <dbReference type="ChEBI" id="CHEBI:57287"/>
        <dbReference type="ChEBI" id="CHEBI:57378"/>
        <dbReference type="ChEBI" id="CHEBI:78449"/>
        <dbReference type="ChEBI" id="CHEBI:176519"/>
    </reaction>
</comment>
<comment type="function">
    <text evidence="3">Involved in the formation of the biotin precursor pimeloyl-ACP. Catalyzes the condensation of glutaryl-CoA, an intermediate in lysine degradation, with malonyl-ACP to produce 3-oxopimeloyl-ACP.</text>
</comment>
<dbReference type="STRING" id="1041146.GCA_000427985_07261"/>
<comment type="caution">
    <text evidence="6">The sequence shown here is derived from an EMBL/GenBank/DDBJ whole genome shotgun (WGS) entry which is preliminary data.</text>
</comment>
<dbReference type="GO" id="GO:0009102">
    <property type="term" value="P:biotin biosynthetic process"/>
    <property type="evidence" value="ECO:0007669"/>
    <property type="project" value="UniProtKB-UniRule"/>
</dbReference>
<feature type="active site" evidence="3">
    <location>
        <position position="256"/>
    </location>
</feature>
<feature type="domain" description="Beta-ketoacyl-[acyl-carrier-protein] synthase III N-terminal" evidence="5">
    <location>
        <begin position="110"/>
        <end position="188"/>
    </location>
</feature>
<name>A0A2N0DBY8_RHISU</name>
<dbReference type="NCBIfam" id="NF004623">
    <property type="entry name" value="PRK05963.1"/>
    <property type="match status" value="1"/>
</dbReference>
<reference evidence="6 7" key="2">
    <citation type="submission" date="2017-12" db="EMBL/GenBank/DDBJ databases">
        <title>Genome sequence of Rhizobium sullae HCNT1 isolated from Sulla coronaria nodules and featuring peculiar denitrification phenotypes.</title>
        <authorList>
            <person name="De Diego-Diaz B."/>
            <person name="Treu L."/>
            <person name="Campanaro S."/>
            <person name="Da Silva Duarte V."/>
            <person name="Basaglia M."/>
            <person name="Favaro L."/>
            <person name="Casella S."/>
            <person name="Squartini A."/>
        </authorList>
    </citation>
    <scope>NUCLEOTIDE SEQUENCE [LARGE SCALE GENOMIC DNA]</scope>
    <source>
        <strain evidence="6 7">HCNT1</strain>
    </source>
</reference>
<dbReference type="HAMAP" id="MF_02249">
    <property type="entry name" value="BioZ"/>
    <property type="match status" value="1"/>
</dbReference>
<dbReference type="InterPro" id="IPR013747">
    <property type="entry name" value="ACP_syn_III_C"/>
</dbReference>
<dbReference type="Proteomes" id="UP000232164">
    <property type="component" value="Unassembled WGS sequence"/>
</dbReference>
<dbReference type="Gene3D" id="3.40.47.10">
    <property type="match status" value="1"/>
</dbReference>
<accession>A0A2N0DBY8</accession>
<evidence type="ECO:0000259" key="4">
    <source>
        <dbReference type="Pfam" id="PF08541"/>
    </source>
</evidence>
<comment type="catalytic activity">
    <reaction evidence="3">
        <text>malonyl-[ACP] + an acyl-CoA + H(+) = a 3-oxoacyl-[ACP] + CO2 + CoA</text>
        <dbReference type="Rhea" id="RHEA:44448"/>
        <dbReference type="Rhea" id="RHEA-COMP:9623"/>
        <dbReference type="Rhea" id="RHEA-COMP:9916"/>
        <dbReference type="ChEBI" id="CHEBI:15378"/>
        <dbReference type="ChEBI" id="CHEBI:16526"/>
        <dbReference type="ChEBI" id="CHEBI:57287"/>
        <dbReference type="ChEBI" id="CHEBI:58342"/>
        <dbReference type="ChEBI" id="CHEBI:78449"/>
        <dbReference type="ChEBI" id="CHEBI:78776"/>
    </reaction>
</comment>